<evidence type="ECO:0000313" key="11">
    <source>
        <dbReference type="Proteomes" id="UP001652582"/>
    </source>
</evidence>
<keyword evidence="5" id="KW-0862">Zinc</keyword>
<dbReference type="AlphaFoldDB" id="A0A6J1PBP1"/>
<sequence length="457" mass="51260">MPECSYCAKNFKYESEKKRHELSHIPQFECKECSKRFSFKSALKRHQKQHERTCSVVCSNCGRSFKDDILLKRHIKYAHKGTHVCSKCSSTFSSEMALASHMISHKPKSERRFKCNYSGCNKSFNFTHHLRHHELTHTNQKQHSCKICGKGFIQLHHLKAHLKSHTSDGLLNCSVLGCNKTFTTECSRKRHIATHNSTVDSGISSDSNCDIPLDSTKGSKRCATCGQKIELSLYKIHKEKCHISNEEPKDLSLNPLSNKDHNKIKVKPELNCESILGGCIVSGDSPDNDCLCAQIKTDDDFHDIASPIEPFSSKTEMIPVEPIGDRDKLTLNTSCGGCDCSGKKQCHSSTNKHYASDNDLPQIEYRNDGVIKIKDTFDIDITEISTPKVAWKADEQNDLFNVFVPYNSCQAVLGRCIVSGNGTISDECLCAKMAMDDETNIAQEIDEITPQPYISNG</sequence>
<evidence type="ECO:0000256" key="1">
    <source>
        <dbReference type="ARBA" id="ARBA00004123"/>
    </source>
</evidence>
<keyword evidence="3" id="KW-0677">Repeat</keyword>
<feature type="domain" description="C2H2-type" evidence="10">
    <location>
        <begin position="171"/>
        <end position="200"/>
    </location>
</feature>
<dbReference type="RefSeq" id="XP_023955300.2">
    <property type="nucleotide sequence ID" value="XM_024099532.2"/>
</dbReference>
<evidence type="ECO:0000259" key="10">
    <source>
        <dbReference type="PROSITE" id="PS50157"/>
    </source>
</evidence>
<evidence type="ECO:0000256" key="5">
    <source>
        <dbReference type="ARBA" id="ARBA00022833"/>
    </source>
</evidence>
<evidence type="ECO:0000313" key="12">
    <source>
        <dbReference type="RefSeq" id="XP_023955300.2"/>
    </source>
</evidence>
<reference evidence="12" key="1">
    <citation type="submission" date="2025-08" db="UniProtKB">
        <authorList>
            <consortium name="RefSeq"/>
        </authorList>
    </citation>
    <scope>IDENTIFICATION</scope>
</reference>
<feature type="domain" description="C2H2-type" evidence="10">
    <location>
        <begin position="83"/>
        <end position="110"/>
    </location>
</feature>
<dbReference type="SUPFAM" id="SSF57667">
    <property type="entry name" value="beta-beta-alpha zinc fingers"/>
    <property type="match status" value="4"/>
</dbReference>
<dbReference type="PROSITE" id="PS50157">
    <property type="entry name" value="ZINC_FINGER_C2H2_2"/>
    <property type="match status" value="7"/>
</dbReference>
<proteinExistence type="inferred from homology"/>
<dbReference type="InterPro" id="IPR013087">
    <property type="entry name" value="Znf_C2H2_type"/>
</dbReference>
<gene>
    <name evidence="12" type="primary">LOC112058619</name>
</gene>
<feature type="domain" description="C2H2-type" evidence="10">
    <location>
        <begin position="143"/>
        <end position="170"/>
    </location>
</feature>
<dbReference type="Proteomes" id="UP001652582">
    <property type="component" value="Chromosome 4"/>
</dbReference>
<dbReference type="Gene3D" id="3.30.160.60">
    <property type="entry name" value="Classic Zinc Finger"/>
    <property type="match status" value="5"/>
</dbReference>
<feature type="domain" description="C2H2-type" evidence="10">
    <location>
        <begin position="113"/>
        <end position="142"/>
    </location>
</feature>
<evidence type="ECO:0000256" key="4">
    <source>
        <dbReference type="ARBA" id="ARBA00022771"/>
    </source>
</evidence>
<organism evidence="11 12">
    <name type="scientific">Bicyclus anynana</name>
    <name type="common">Squinting bush brown butterfly</name>
    <dbReference type="NCBI Taxonomy" id="110368"/>
    <lineage>
        <taxon>Eukaryota</taxon>
        <taxon>Metazoa</taxon>
        <taxon>Ecdysozoa</taxon>
        <taxon>Arthropoda</taxon>
        <taxon>Hexapoda</taxon>
        <taxon>Insecta</taxon>
        <taxon>Pterygota</taxon>
        <taxon>Neoptera</taxon>
        <taxon>Endopterygota</taxon>
        <taxon>Lepidoptera</taxon>
        <taxon>Glossata</taxon>
        <taxon>Ditrysia</taxon>
        <taxon>Papilionoidea</taxon>
        <taxon>Nymphalidae</taxon>
        <taxon>Satyrinae</taxon>
        <taxon>Satyrini</taxon>
        <taxon>Mycalesina</taxon>
        <taxon>Bicyclus</taxon>
    </lineage>
</organism>
<keyword evidence="6" id="KW-0238">DNA-binding</keyword>
<dbReference type="InterPro" id="IPR050527">
    <property type="entry name" value="Snail/Krueppel_Znf"/>
</dbReference>
<accession>A0A6J1PBP1</accession>
<dbReference type="GO" id="GO:0005634">
    <property type="term" value="C:nucleus"/>
    <property type="evidence" value="ECO:0007669"/>
    <property type="project" value="UniProtKB-SubCell"/>
</dbReference>
<evidence type="ECO:0000256" key="9">
    <source>
        <dbReference type="PROSITE-ProRule" id="PRU00042"/>
    </source>
</evidence>
<dbReference type="GO" id="GO:0008270">
    <property type="term" value="F:zinc ion binding"/>
    <property type="evidence" value="ECO:0007669"/>
    <property type="project" value="UniProtKB-KW"/>
</dbReference>
<protein>
    <submittedName>
        <fullName evidence="12">Zinc finger protein 564</fullName>
    </submittedName>
</protein>
<keyword evidence="2" id="KW-0479">Metal-binding</keyword>
<evidence type="ECO:0000256" key="2">
    <source>
        <dbReference type="ARBA" id="ARBA00022723"/>
    </source>
</evidence>
<keyword evidence="7" id="KW-0539">Nucleus</keyword>
<keyword evidence="11" id="KW-1185">Reference proteome</keyword>
<dbReference type="Pfam" id="PF00096">
    <property type="entry name" value="zf-C2H2"/>
    <property type="match status" value="3"/>
</dbReference>
<dbReference type="PROSITE" id="PS00028">
    <property type="entry name" value="ZINC_FINGER_C2H2_1"/>
    <property type="match status" value="6"/>
</dbReference>
<dbReference type="KEGG" id="bany:112058619"/>
<comment type="similarity">
    <text evidence="8">Belongs to the snail C2H2-type zinc-finger protein family.</text>
</comment>
<dbReference type="SMART" id="SM00355">
    <property type="entry name" value="ZnF_C2H2"/>
    <property type="match status" value="7"/>
</dbReference>
<dbReference type="OrthoDB" id="6365676at2759"/>
<dbReference type="GO" id="GO:0000981">
    <property type="term" value="F:DNA-binding transcription factor activity, RNA polymerase II-specific"/>
    <property type="evidence" value="ECO:0007669"/>
    <property type="project" value="TreeGrafter"/>
</dbReference>
<dbReference type="PANTHER" id="PTHR24388:SF54">
    <property type="entry name" value="PROTEIN ESCARGOT"/>
    <property type="match status" value="1"/>
</dbReference>
<dbReference type="InterPro" id="IPR036236">
    <property type="entry name" value="Znf_C2H2_sf"/>
</dbReference>
<evidence type="ECO:0000256" key="6">
    <source>
        <dbReference type="ARBA" id="ARBA00023125"/>
    </source>
</evidence>
<evidence type="ECO:0000256" key="7">
    <source>
        <dbReference type="ARBA" id="ARBA00023242"/>
    </source>
</evidence>
<comment type="subcellular location">
    <subcellularLocation>
        <location evidence="1">Nucleus</location>
    </subcellularLocation>
</comment>
<keyword evidence="4 9" id="KW-0863">Zinc-finger</keyword>
<evidence type="ECO:0000256" key="3">
    <source>
        <dbReference type="ARBA" id="ARBA00022737"/>
    </source>
</evidence>
<feature type="domain" description="C2H2-type" evidence="10">
    <location>
        <begin position="2"/>
        <end position="29"/>
    </location>
</feature>
<dbReference type="GeneID" id="112058619"/>
<name>A0A6J1PBP1_BICAN</name>
<evidence type="ECO:0000256" key="8">
    <source>
        <dbReference type="ARBA" id="ARBA00037948"/>
    </source>
</evidence>
<dbReference type="PANTHER" id="PTHR24388">
    <property type="entry name" value="ZINC FINGER PROTEIN"/>
    <property type="match status" value="1"/>
</dbReference>
<feature type="domain" description="C2H2-type" evidence="10">
    <location>
        <begin position="28"/>
        <end position="50"/>
    </location>
</feature>
<dbReference type="GO" id="GO:0000978">
    <property type="term" value="F:RNA polymerase II cis-regulatory region sequence-specific DNA binding"/>
    <property type="evidence" value="ECO:0007669"/>
    <property type="project" value="TreeGrafter"/>
</dbReference>
<feature type="domain" description="C2H2-type" evidence="10">
    <location>
        <begin position="56"/>
        <end position="84"/>
    </location>
</feature>